<dbReference type="PANTHER" id="PTHR43280:SF28">
    <property type="entry name" value="HTH-TYPE TRANSCRIPTIONAL ACTIVATOR RHAS"/>
    <property type="match status" value="1"/>
</dbReference>
<evidence type="ECO:0000259" key="7">
    <source>
        <dbReference type="PROSITE" id="PS01124"/>
    </source>
</evidence>
<dbReference type="PANTHER" id="PTHR43280">
    <property type="entry name" value="ARAC-FAMILY TRANSCRIPTIONAL REGULATOR"/>
    <property type="match status" value="1"/>
</dbReference>
<accession>A0ABW3S457</accession>
<dbReference type="InterPro" id="IPR035451">
    <property type="entry name" value="Ada-like_dom_sf"/>
</dbReference>
<dbReference type="Proteomes" id="UP001597262">
    <property type="component" value="Unassembled WGS sequence"/>
</dbReference>
<dbReference type="InterPro" id="IPR020449">
    <property type="entry name" value="Tscrpt_reg_AraC-type_HTH"/>
</dbReference>
<protein>
    <submittedName>
        <fullName evidence="8">Bifunctional transcriptional activator/DNA repair enzyme AdaA</fullName>
    </submittedName>
</protein>
<keyword evidence="9" id="KW-1185">Reference proteome</keyword>
<dbReference type="EMBL" id="JBHTLM010000025">
    <property type="protein sequence ID" value="MFD1179146.1"/>
    <property type="molecule type" value="Genomic_DNA"/>
</dbReference>
<keyword evidence="2" id="KW-0489">Methyltransferase</keyword>
<dbReference type="Gene3D" id="1.10.10.60">
    <property type="entry name" value="Homeodomain-like"/>
    <property type="match status" value="2"/>
</dbReference>
<dbReference type="PRINTS" id="PR00032">
    <property type="entry name" value="HTHARAC"/>
</dbReference>
<organism evidence="8 9">
    <name type="scientific">Paenibacillus puldeungensis</name>
    <dbReference type="NCBI Taxonomy" id="696536"/>
    <lineage>
        <taxon>Bacteria</taxon>
        <taxon>Bacillati</taxon>
        <taxon>Bacillota</taxon>
        <taxon>Bacilli</taxon>
        <taxon>Bacillales</taxon>
        <taxon>Paenibacillaceae</taxon>
        <taxon>Paenibacillus</taxon>
    </lineage>
</organism>
<sequence length="180" mass="21026">MHEEHWQAITQCDSSYDGKFFYAVKTTRIFCRPSCKSRVPNRDNVDIFMSVDDAIHGGYRPCKRCRPDRILCPAEELVFQITEFINKNYKEHLTLSLIAGNLHINMYYLHHTFKRVSGITIMEYVMKKRIEKAKQLLENSNYTITHIAVIIGFSSAAHFSTTFRKRLGISPSEYRTSYCI</sequence>
<keyword evidence="2" id="KW-0808">Transferase</keyword>
<gene>
    <name evidence="8" type="ORF">ACFQ3W_22970</name>
</gene>
<dbReference type="Gene3D" id="3.40.10.10">
    <property type="entry name" value="DNA Methylphosphotriester Repair Domain"/>
    <property type="match status" value="1"/>
</dbReference>
<dbReference type="SUPFAM" id="SSF57884">
    <property type="entry name" value="Ada DNA repair protein, N-terminal domain (N-Ada 10)"/>
    <property type="match status" value="1"/>
</dbReference>
<evidence type="ECO:0000256" key="5">
    <source>
        <dbReference type="ARBA" id="ARBA00023159"/>
    </source>
</evidence>
<dbReference type="Pfam" id="PF02805">
    <property type="entry name" value="Ada_Zn_binding"/>
    <property type="match status" value="1"/>
</dbReference>
<dbReference type="InterPro" id="IPR018060">
    <property type="entry name" value="HTH_AraC"/>
</dbReference>
<keyword evidence="4" id="KW-0238">DNA-binding</keyword>
<dbReference type="PIRSF" id="PIRSF000408">
    <property type="entry name" value="Alkyltransferas_AdaA"/>
    <property type="match status" value="1"/>
</dbReference>
<evidence type="ECO:0000256" key="3">
    <source>
        <dbReference type="ARBA" id="ARBA00023015"/>
    </source>
</evidence>
<name>A0ABW3S457_9BACL</name>
<comment type="caution">
    <text evidence="8">The sequence shown here is derived from an EMBL/GenBank/DDBJ whole genome shotgun (WGS) entry which is preliminary data.</text>
</comment>
<evidence type="ECO:0000256" key="6">
    <source>
        <dbReference type="ARBA" id="ARBA00023163"/>
    </source>
</evidence>
<dbReference type="SMART" id="SM00342">
    <property type="entry name" value="HTH_ARAC"/>
    <property type="match status" value="1"/>
</dbReference>
<reference evidence="9" key="1">
    <citation type="journal article" date="2019" name="Int. J. Syst. Evol. Microbiol.">
        <title>The Global Catalogue of Microorganisms (GCM) 10K type strain sequencing project: providing services to taxonomists for standard genome sequencing and annotation.</title>
        <authorList>
            <consortium name="The Broad Institute Genomics Platform"/>
            <consortium name="The Broad Institute Genome Sequencing Center for Infectious Disease"/>
            <person name="Wu L."/>
            <person name="Ma J."/>
        </authorList>
    </citation>
    <scope>NUCLEOTIDE SEQUENCE [LARGE SCALE GENOMIC DNA]</scope>
    <source>
        <strain evidence="9">CCUG 59189</strain>
    </source>
</reference>
<dbReference type="PROSITE" id="PS01124">
    <property type="entry name" value="HTH_ARAC_FAMILY_2"/>
    <property type="match status" value="1"/>
</dbReference>
<dbReference type="InterPro" id="IPR009057">
    <property type="entry name" value="Homeodomain-like_sf"/>
</dbReference>
<evidence type="ECO:0000313" key="8">
    <source>
        <dbReference type="EMBL" id="MFD1179146.1"/>
    </source>
</evidence>
<dbReference type="InterPro" id="IPR016220">
    <property type="entry name" value="Me-P-triester_DNA_alkyl-Trfase"/>
</dbReference>
<dbReference type="RefSeq" id="WP_379321571.1">
    <property type="nucleotide sequence ID" value="NZ_JBHTLM010000025.1"/>
</dbReference>
<keyword evidence="6" id="KW-0804">Transcription</keyword>
<dbReference type="Pfam" id="PF12833">
    <property type="entry name" value="HTH_18"/>
    <property type="match status" value="1"/>
</dbReference>
<comment type="cofactor">
    <cofactor evidence="1">
        <name>Zn(2+)</name>
        <dbReference type="ChEBI" id="CHEBI:29105"/>
    </cofactor>
</comment>
<evidence type="ECO:0000256" key="1">
    <source>
        <dbReference type="ARBA" id="ARBA00001947"/>
    </source>
</evidence>
<keyword evidence="3" id="KW-0805">Transcription regulation</keyword>
<proteinExistence type="predicted"/>
<feature type="domain" description="HTH araC/xylS-type" evidence="7">
    <location>
        <begin position="79"/>
        <end position="177"/>
    </location>
</feature>
<evidence type="ECO:0000256" key="4">
    <source>
        <dbReference type="ARBA" id="ARBA00023125"/>
    </source>
</evidence>
<evidence type="ECO:0000256" key="2">
    <source>
        <dbReference type="ARBA" id="ARBA00022603"/>
    </source>
</evidence>
<dbReference type="SUPFAM" id="SSF46689">
    <property type="entry name" value="Homeodomain-like"/>
    <property type="match status" value="2"/>
</dbReference>
<dbReference type="InterPro" id="IPR004026">
    <property type="entry name" value="Ada_DNA_repair_Zn-bd"/>
</dbReference>
<keyword evidence="5" id="KW-0010">Activator</keyword>
<evidence type="ECO:0000313" key="9">
    <source>
        <dbReference type="Proteomes" id="UP001597262"/>
    </source>
</evidence>